<dbReference type="PANTHER" id="PTHR33782:SF13">
    <property type="entry name" value="BY GENSCAN AND GENEFINDER"/>
    <property type="match status" value="1"/>
</dbReference>
<keyword evidence="1" id="KW-0812">Transmembrane</keyword>
<evidence type="ECO:0000313" key="3">
    <source>
        <dbReference type="Proteomes" id="UP000187406"/>
    </source>
</evidence>
<keyword evidence="3" id="KW-1185">Reference proteome</keyword>
<feature type="transmembrane region" description="Helical" evidence="1">
    <location>
        <begin position="111"/>
        <end position="134"/>
    </location>
</feature>
<name>A0A1Q3C6U2_CEPFO</name>
<dbReference type="STRING" id="3775.A0A1Q3C6U2"/>
<comment type="caution">
    <text evidence="2">The sequence shown here is derived from an EMBL/GenBank/DDBJ whole genome shotgun (WGS) entry which is preliminary data.</text>
</comment>
<keyword evidence="1" id="KW-0472">Membrane</keyword>
<sequence>METASLYSTTLAPLSLPSSKPPCEKTRFVQGRRSNGKVFATRGENYGGQLVDENMIVLRKRIHEMIMKERNYEPPQEWMGWEKQYYTCYDEYICKFVGLLQSHLMNSRPSLALGMLALITISVPASTVMIALRLMEAAEGALSMIHLG</sequence>
<reference evidence="3" key="1">
    <citation type="submission" date="2016-04" db="EMBL/GenBank/DDBJ databases">
        <title>Cephalotus genome sequencing.</title>
        <authorList>
            <person name="Fukushima K."/>
            <person name="Hasebe M."/>
            <person name="Fang X."/>
        </authorList>
    </citation>
    <scope>NUCLEOTIDE SEQUENCE [LARGE SCALE GENOMIC DNA]</scope>
    <source>
        <strain evidence="3">cv. St1</strain>
    </source>
</reference>
<protein>
    <submittedName>
        <fullName evidence="2">Uncharacterized protein</fullName>
    </submittedName>
</protein>
<evidence type="ECO:0000256" key="1">
    <source>
        <dbReference type="SAM" id="Phobius"/>
    </source>
</evidence>
<gene>
    <name evidence="2" type="ORF">CFOL_v3_19297</name>
</gene>
<organism evidence="2 3">
    <name type="scientific">Cephalotus follicularis</name>
    <name type="common">Albany pitcher plant</name>
    <dbReference type="NCBI Taxonomy" id="3775"/>
    <lineage>
        <taxon>Eukaryota</taxon>
        <taxon>Viridiplantae</taxon>
        <taxon>Streptophyta</taxon>
        <taxon>Embryophyta</taxon>
        <taxon>Tracheophyta</taxon>
        <taxon>Spermatophyta</taxon>
        <taxon>Magnoliopsida</taxon>
        <taxon>eudicotyledons</taxon>
        <taxon>Gunneridae</taxon>
        <taxon>Pentapetalae</taxon>
        <taxon>rosids</taxon>
        <taxon>fabids</taxon>
        <taxon>Oxalidales</taxon>
        <taxon>Cephalotaceae</taxon>
        <taxon>Cephalotus</taxon>
    </lineage>
</organism>
<dbReference type="Proteomes" id="UP000187406">
    <property type="component" value="Unassembled WGS sequence"/>
</dbReference>
<dbReference type="FunCoup" id="A0A1Q3C6U2">
    <property type="interactions" value="10"/>
</dbReference>
<dbReference type="InParanoid" id="A0A1Q3C6U2"/>
<dbReference type="AlphaFoldDB" id="A0A1Q3C6U2"/>
<proteinExistence type="predicted"/>
<evidence type="ECO:0000313" key="2">
    <source>
        <dbReference type="EMBL" id="GAV75821.1"/>
    </source>
</evidence>
<keyword evidence="1" id="KW-1133">Transmembrane helix</keyword>
<dbReference type="EMBL" id="BDDD01001421">
    <property type="protein sequence ID" value="GAV75821.1"/>
    <property type="molecule type" value="Genomic_DNA"/>
</dbReference>
<dbReference type="PANTHER" id="PTHR33782">
    <property type="entry name" value="OS01G0121600 PROTEIN"/>
    <property type="match status" value="1"/>
</dbReference>
<accession>A0A1Q3C6U2</accession>
<dbReference type="OrthoDB" id="672819at2759"/>